<comment type="similarity">
    <text evidence="1">Belongs to the PPR family. P subfamily.</text>
</comment>
<accession>A0A8T3AQY3</accession>
<protein>
    <recommendedName>
        <fullName evidence="7">Pentatricopeptide repeat-containing protein</fullName>
    </recommendedName>
</protein>
<feature type="repeat" description="PPR" evidence="3">
    <location>
        <begin position="560"/>
        <end position="594"/>
    </location>
</feature>
<keyword evidence="6" id="KW-1185">Reference proteome</keyword>
<dbReference type="InterPro" id="IPR002885">
    <property type="entry name" value="PPR_rpt"/>
</dbReference>
<feature type="region of interest" description="Disordered" evidence="4">
    <location>
        <begin position="1"/>
        <end position="51"/>
    </location>
</feature>
<keyword evidence="2" id="KW-0677">Repeat</keyword>
<dbReference type="PANTHER" id="PTHR47939:SF5">
    <property type="entry name" value="PENTACOTRIPEPTIDE-REPEAT REGION OF PRORP DOMAIN-CONTAINING PROTEIN"/>
    <property type="match status" value="1"/>
</dbReference>
<dbReference type="Pfam" id="PF13812">
    <property type="entry name" value="PPR_3"/>
    <property type="match status" value="1"/>
</dbReference>
<evidence type="ECO:0000256" key="2">
    <source>
        <dbReference type="ARBA" id="ARBA00022737"/>
    </source>
</evidence>
<feature type="repeat" description="PPR" evidence="3">
    <location>
        <begin position="494"/>
        <end position="528"/>
    </location>
</feature>
<dbReference type="Proteomes" id="UP000829196">
    <property type="component" value="Unassembled WGS sequence"/>
</dbReference>
<dbReference type="PROSITE" id="PS51375">
    <property type="entry name" value="PPR"/>
    <property type="match status" value="5"/>
</dbReference>
<dbReference type="PANTHER" id="PTHR47939">
    <property type="entry name" value="MEMBRANE-ASSOCIATED SALT-INDUCIBLE PROTEIN-LIKE"/>
    <property type="match status" value="1"/>
</dbReference>
<feature type="repeat" description="PPR" evidence="3">
    <location>
        <begin position="595"/>
        <end position="629"/>
    </location>
</feature>
<comment type="caution">
    <text evidence="5">The sequence shown here is derived from an EMBL/GenBank/DDBJ whole genome shotgun (WGS) entry which is preliminary data.</text>
</comment>
<dbReference type="SMR" id="A0A8T3AQY3"/>
<evidence type="ECO:0008006" key="7">
    <source>
        <dbReference type="Google" id="ProtNLM"/>
    </source>
</evidence>
<name>A0A8T3AQY3_DENNO</name>
<sequence>MSLIPRPDQIDGQDFGGSNQSRVRDDRWGKVGTEPNVGLGQRRTSQEAKSASQVVEVKPRVVWARRLEVHGGSGRRGLGHSELGPNGRLCGLRWRMVLVGGVGVGCRRSRALKSDCSRRIVRLPAISGKEIKREMTRAQIVARCQIYRAALLRLFVAHYTSPLTASASHHSFLSSPSLSRFYNAHFYKSLSFHFPSPETEDSDFDSDSSEPISNFLSSDLPIIIQHLSQAKSNFSTQEEALGFMRSSHITKPTMGLICSVLWELRHDWESAFLAFRWAGDCVLGSPWAWHLMIWVFGKQRRFDLAWMVLRRMHYKSLLTRRALIIMMERYVSANETGKAIKTFHALEKFNVKADLDVFYALLRVLCKNKNVEEAEELLLLKQNFFPLETTGFNIILDGWCNILVNLIEAKRVWKEMAKYCIIPDSTSYTYMIGCLAKHGNLFDSLRFYDEMKKRGWFPNLKVCNYLIYVLTRENCMKEAYSMFNKIMETGLQPNLETYNCMVLPLCEAHRLDEAQEIMQMMILGGVRPSMDTYHAFIKIEDFPGLIKLVEQMKEDGNTPNQSTFLLIFNNFFRLGKSESALKMWSEMSRYDVIPNAVHYITMIKGLAADGWIPKAKEFYDEMKSKGFRADPELELLMKGFLSSNNYGWGKGAKGYITRKLERNKICRHLKL</sequence>
<dbReference type="NCBIfam" id="TIGR00756">
    <property type="entry name" value="PPR"/>
    <property type="match status" value="4"/>
</dbReference>
<reference evidence="5" key="1">
    <citation type="journal article" date="2022" name="Front. Genet.">
        <title>Chromosome-Scale Assembly of the Dendrobium nobile Genome Provides Insights Into the Molecular Mechanism of the Biosynthesis of the Medicinal Active Ingredient of Dendrobium.</title>
        <authorList>
            <person name="Xu Q."/>
            <person name="Niu S.-C."/>
            <person name="Li K.-L."/>
            <person name="Zheng P.-J."/>
            <person name="Zhang X.-J."/>
            <person name="Jia Y."/>
            <person name="Liu Y."/>
            <person name="Niu Y.-X."/>
            <person name="Yu L.-H."/>
            <person name="Chen D.-F."/>
            <person name="Zhang G.-Q."/>
        </authorList>
    </citation>
    <scope>NUCLEOTIDE SEQUENCE</scope>
    <source>
        <tissue evidence="5">Leaf</tissue>
    </source>
</reference>
<evidence type="ECO:0000313" key="6">
    <source>
        <dbReference type="Proteomes" id="UP000829196"/>
    </source>
</evidence>
<feature type="repeat" description="PPR" evidence="3">
    <location>
        <begin position="424"/>
        <end position="458"/>
    </location>
</feature>
<feature type="repeat" description="PPR" evidence="3">
    <location>
        <begin position="459"/>
        <end position="493"/>
    </location>
</feature>
<dbReference type="Gene3D" id="1.25.40.10">
    <property type="entry name" value="Tetratricopeptide repeat domain"/>
    <property type="match status" value="3"/>
</dbReference>
<dbReference type="InterPro" id="IPR050667">
    <property type="entry name" value="PPR-containing_protein"/>
</dbReference>
<gene>
    <name evidence="5" type="ORF">KFK09_019718</name>
</gene>
<evidence type="ECO:0000256" key="4">
    <source>
        <dbReference type="SAM" id="MobiDB-lite"/>
    </source>
</evidence>
<evidence type="ECO:0000313" key="5">
    <source>
        <dbReference type="EMBL" id="KAI0498823.1"/>
    </source>
</evidence>
<dbReference type="InterPro" id="IPR011990">
    <property type="entry name" value="TPR-like_helical_dom_sf"/>
</dbReference>
<dbReference type="AlphaFoldDB" id="A0A8T3AQY3"/>
<dbReference type="OrthoDB" id="185373at2759"/>
<proteinExistence type="inferred from homology"/>
<organism evidence="5 6">
    <name type="scientific">Dendrobium nobile</name>
    <name type="common">Orchid</name>
    <dbReference type="NCBI Taxonomy" id="94219"/>
    <lineage>
        <taxon>Eukaryota</taxon>
        <taxon>Viridiplantae</taxon>
        <taxon>Streptophyta</taxon>
        <taxon>Embryophyta</taxon>
        <taxon>Tracheophyta</taxon>
        <taxon>Spermatophyta</taxon>
        <taxon>Magnoliopsida</taxon>
        <taxon>Liliopsida</taxon>
        <taxon>Asparagales</taxon>
        <taxon>Orchidaceae</taxon>
        <taxon>Epidendroideae</taxon>
        <taxon>Malaxideae</taxon>
        <taxon>Dendrobiinae</taxon>
        <taxon>Dendrobium</taxon>
    </lineage>
</organism>
<evidence type="ECO:0000256" key="3">
    <source>
        <dbReference type="PROSITE-ProRule" id="PRU00708"/>
    </source>
</evidence>
<dbReference type="EMBL" id="JAGYWB010000014">
    <property type="protein sequence ID" value="KAI0498823.1"/>
    <property type="molecule type" value="Genomic_DNA"/>
</dbReference>
<dbReference type="Pfam" id="PF01535">
    <property type="entry name" value="PPR"/>
    <property type="match status" value="5"/>
</dbReference>
<evidence type="ECO:0000256" key="1">
    <source>
        <dbReference type="ARBA" id="ARBA00007626"/>
    </source>
</evidence>